<gene>
    <name evidence="1" type="ORF">GCM10018785_05270</name>
</gene>
<keyword evidence="2" id="KW-1185">Reference proteome</keyword>
<reference evidence="1" key="2">
    <citation type="submission" date="2020-09" db="EMBL/GenBank/DDBJ databases">
        <authorList>
            <person name="Sun Q."/>
            <person name="Ohkuma M."/>
        </authorList>
    </citation>
    <scope>NUCLEOTIDE SEQUENCE</scope>
    <source>
        <strain evidence="1">JCM 4784</strain>
    </source>
</reference>
<reference evidence="1" key="1">
    <citation type="journal article" date="2014" name="Int. J. Syst. Evol. Microbiol.">
        <title>Complete genome sequence of Corynebacterium casei LMG S-19264T (=DSM 44701T), isolated from a smear-ripened cheese.</title>
        <authorList>
            <consortium name="US DOE Joint Genome Institute (JGI-PGF)"/>
            <person name="Walter F."/>
            <person name="Albersmeier A."/>
            <person name="Kalinowski J."/>
            <person name="Ruckert C."/>
        </authorList>
    </citation>
    <scope>NUCLEOTIDE SEQUENCE</scope>
    <source>
        <strain evidence="1">JCM 4784</strain>
    </source>
</reference>
<comment type="caution">
    <text evidence="1">The sequence shown here is derived from an EMBL/GenBank/DDBJ whole genome shotgun (WGS) entry which is preliminary data.</text>
</comment>
<sequence>MIRRVRLTLFHPREAPASRAAPFLPRKAPAFRAALFLPAGGTASAHDVSALSALREQLTLAAADTYVRPDFSWYTEPAKIPGAPRTQAPRGPEN</sequence>
<organism evidence="1 2">
    <name type="scientific">Streptomyces longispororuber</name>
    <dbReference type="NCBI Taxonomy" id="68230"/>
    <lineage>
        <taxon>Bacteria</taxon>
        <taxon>Bacillati</taxon>
        <taxon>Actinomycetota</taxon>
        <taxon>Actinomycetes</taxon>
        <taxon>Kitasatosporales</taxon>
        <taxon>Streptomycetaceae</taxon>
        <taxon>Streptomyces</taxon>
    </lineage>
</organism>
<dbReference type="AlphaFoldDB" id="A0A919DEN9"/>
<evidence type="ECO:0000313" key="1">
    <source>
        <dbReference type="EMBL" id="GHE38565.1"/>
    </source>
</evidence>
<accession>A0A919DEN9</accession>
<name>A0A919DEN9_9ACTN</name>
<proteinExistence type="predicted"/>
<evidence type="ECO:0000313" key="2">
    <source>
        <dbReference type="Proteomes" id="UP000608024"/>
    </source>
</evidence>
<dbReference type="EMBL" id="BNBT01000004">
    <property type="protein sequence ID" value="GHE38565.1"/>
    <property type="molecule type" value="Genomic_DNA"/>
</dbReference>
<protein>
    <submittedName>
        <fullName evidence="1">Uncharacterized protein</fullName>
    </submittedName>
</protein>
<dbReference type="Proteomes" id="UP000608024">
    <property type="component" value="Unassembled WGS sequence"/>
</dbReference>